<gene>
    <name evidence="12" type="primary">yfiH</name>
    <name evidence="12" type="ORF">AOLFYP35_01627</name>
</gene>
<evidence type="ECO:0000256" key="3">
    <source>
        <dbReference type="ARBA" id="ARBA00007353"/>
    </source>
</evidence>
<reference evidence="12" key="1">
    <citation type="submission" date="2019-11" db="EMBL/GenBank/DDBJ databases">
        <authorList>
            <person name="Feng L."/>
        </authorList>
    </citation>
    <scope>NUCLEOTIDE SEQUENCE</scope>
    <source>
        <strain evidence="12">AodontolyticusLFYP35</strain>
    </source>
</reference>
<comment type="catalytic activity">
    <reaction evidence="1">
        <text>inosine + phosphate = alpha-D-ribose 1-phosphate + hypoxanthine</text>
        <dbReference type="Rhea" id="RHEA:27646"/>
        <dbReference type="ChEBI" id="CHEBI:17368"/>
        <dbReference type="ChEBI" id="CHEBI:17596"/>
        <dbReference type="ChEBI" id="CHEBI:43474"/>
        <dbReference type="ChEBI" id="CHEBI:57720"/>
        <dbReference type="EC" id="2.4.2.1"/>
    </reaction>
    <physiologicalReaction direction="left-to-right" evidence="1">
        <dbReference type="Rhea" id="RHEA:27647"/>
    </physiologicalReaction>
</comment>
<evidence type="ECO:0000256" key="11">
    <source>
        <dbReference type="ARBA" id="ARBA00049893"/>
    </source>
</evidence>
<dbReference type="GO" id="GO:0017061">
    <property type="term" value="F:S-methyl-5-thioadenosine phosphorylase activity"/>
    <property type="evidence" value="ECO:0007669"/>
    <property type="project" value="UniProtKB-EC"/>
</dbReference>
<evidence type="ECO:0000256" key="9">
    <source>
        <dbReference type="ARBA" id="ARBA00047989"/>
    </source>
</evidence>
<keyword evidence="8" id="KW-0186">Copper</keyword>
<keyword evidence="4" id="KW-0808">Transferase</keyword>
<dbReference type="GO" id="GO:0016787">
    <property type="term" value="F:hydrolase activity"/>
    <property type="evidence" value="ECO:0007669"/>
    <property type="project" value="UniProtKB-KW"/>
</dbReference>
<comment type="function">
    <text evidence="2">Purine nucleoside enzyme that catalyzes the phosphorolysis of adenosine and inosine nucleosides, yielding D-ribose 1-phosphate and the respective free bases, adenine and hypoxanthine. Also catalyzes the phosphorolysis of S-methyl-5'-thioadenosine into adenine and S-methyl-5-thio-alpha-D-ribose 1-phosphate. Also has adenosine deaminase activity.</text>
</comment>
<comment type="catalytic activity">
    <reaction evidence="10">
        <text>adenosine + phosphate = alpha-D-ribose 1-phosphate + adenine</text>
        <dbReference type="Rhea" id="RHEA:27642"/>
        <dbReference type="ChEBI" id="CHEBI:16335"/>
        <dbReference type="ChEBI" id="CHEBI:16708"/>
        <dbReference type="ChEBI" id="CHEBI:43474"/>
        <dbReference type="ChEBI" id="CHEBI:57720"/>
        <dbReference type="EC" id="2.4.2.1"/>
    </reaction>
    <physiologicalReaction direction="left-to-right" evidence="10">
        <dbReference type="Rhea" id="RHEA:27643"/>
    </physiologicalReaction>
</comment>
<evidence type="ECO:0000256" key="7">
    <source>
        <dbReference type="ARBA" id="ARBA00022833"/>
    </source>
</evidence>
<keyword evidence="5" id="KW-0479">Metal-binding</keyword>
<evidence type="ECO:0000256" key="6">
    <source>
        <dbReference type="ARBA" id="ARBA00022801"/>
    </source>
</evidence>
<dbReference type="SUPFAM" id="SSF64438">
    <property type="entry name" value="CNF1/YfiH-like putative cysteine hydrolases"/>
    <property type="match status" value="1"/>
</dbReference>
<comment type="catalytic activity">
    <reaction evidence="11">
        <text>S-methyl-5'-thioadenosine + phosphate = 5-(methylsulfanyl)-alpha-D-ribose 1-phosphate + adenine</text>
        <dbReference type="Rhea" id="RHEA:11852"/>
        <dbReference type="ChEBI" id="CHEBI:16708"/>
        <dbReference type="ChEBI" id="CHEBI:17509"/>
        <dbReference type="ChEBI" id="CHEBI:43474"/>
        <dbReference type="ChEBI" id="CHEBI:58533"/>
        <dbReference type="EC" id="2.4.2.28"/>
    </reaction>
    <physiologicalReaction direction="left-to-right" evidence="11">
        <dbReference type="Rhea" id="RHEA:11853"/>
    </physiologicalReaction>
</comment>
<keyword evidence="7" id="KW-0862">Zinc</keyword>
<proteinExistence type="inferred from homology"/>
<accession>A0A6N2U6R6</accession>
<dbReference type="Pfam" id="PF02578">
    <property type="entry name" value="Cu-oxidase_4"/>
    <property type="match status" value="1"/>
</dbReference>
<organism evidence="12">
    <name type="scientific">Schaalia odontolytica</name>
    <dbReference type="NCBI Taxonomy" id="1660"/>
    <lineage>
        <taxon>Bacteria</taxon>
        <taxon>Bacillati</taxon>
        <taxon>Actinomycetota</taxon>
        <taxon>Actinomycetes</taxon>
        <taxon>Actinomycetales</taxon>
        <taxon>Actinomycetaceae</taxon>
        <taxon>Schaalia</taxon>
    </lineage>
</organism>
<comment type="similarity">
    <text evidence="3">Belongs to the purine nucleoside phosphorylase YfiH/LACC1 family.</text>
</comment>
<dbReference type="InterPro" id="IPR011324">
    <property type="entry name" value="Cytotoxic_necrot_fac-like_cat"/>
</dbReference>
<protein>
    <submittedName>
        <fullName evidence="12">Laccase domain protein YfiH</fullName>
    </submittedName>
</protein>
<dbReference type="EMBL" id="CACRSM010000003">
    <property type="protein sequence ID" value="VYT12343.1"/>
    <property type="molecule type" value="Genomic_DNA"/>
</dbReference>
<dbReference type="InterPro" id="IPR003730">
    <property type="entry name" value="Cu_polyphenol_OxRdtase"/>
</dbReference>
<evidence type="ECO:0000256" key="8">
    <source>
        <dbReference type="ARBA" id="ARBA00023008"/>
    </source>
</evidence>
<evidence type="ECO:0000256" key="5">
    <source>
        <dbReference type="ARBA" id="ARBA00022723"/>
    </source>
</evidence>
<dbReference type="GO" id="GO:0005507">
    <property type="term" value="F:copper ion binding"/>
    <property type="evidence" value="ECO:0007669"/>
    <property type="project" value="TreeGrafter"/>
</dbReference>
<dbReference type="PANTHER" id="PTHR30616:SF2">
    <property type="entry name" value="PURINE NUCLEOSIDE PHOSPHORYLASE LACC1"/>
    <property type="match status" value="1"/>
</dbReference>
<evidence type="ECO:0000256" key="10">
    <source>
        <dbReference type="ARBA" id="ARBA00048968"/>
    </source>
</evidence>
<evidence type="ECO:0000313" key="12">
    <source>
        <dbReference type="EMBL" id="VYT12343.1"/>
    </source>
</evidence>
<dbReference type="InterPro" id="IPR038371">
    <property type="entry name" value="Cu_polyphenol_OxRdtase_sf"/>
</dbReference>
<dbReference type="PANTHER" id="PTHR30616">
    <property type="entry name" value="UNCHARACTERIZED PROTEIN YFIH"/>
    <property type="match status" value="1"/>
</dbReference>
<name>A0A6N2U6R6_9ACTO</name>
<dbReference type="AlphaFoldDB" id="A0A6N2U6R6"/>
<sequence length="248" mass="26853">MKHTDLHGARVYFTEVGAGADPYRDNFGTHVGDDAEHVHERRRELSTLIGHPIVWMNQTHSVKVEALTPENAFLSTQEYQGEIGPLDCDGVVIDSRQWEQPPALAVMTADCMPILLSSGNGVIGAVHAGRVGFLGGILDRTCEVFASFGVDTADIQMLIGPSICGQCYEVPTPMKEQSALIAPEIASRTSWGSDALDLPGAALAWAAERGIEASWINECTLENPLYHSYRRDPGCGRFASVIATCRQA</sequence>
<dbReference type="CDD" id="cd16833">
    <property type="entry name" value="YfiH"/>
    <property type="match status" value="1"/>
</dbReference>
<evidence type="ECO:0000256" key="1">
    <source>
        <dbReference type="ARBA" id="ARBA00000553"/>
    </source>
</evidence>
<evidence type="ECO:0000256" key="4">
    <source>
        <dbReference type="ARBA" id="ARBA00022679"/>
    </source>
</evidence>
<dbReference type="Gene3D" id="3.60.140.10">
    <property type="entry name" value="CNF1/YfiH-like putative cysteine hydrolases"/>
    <property type="match status" value="1"/>
</dbReference>
<evidence type="ECO:0000256" key="2">
    <source>
        <dbReference type="ARBA" id="ARBA00003215"/>
    </source>
</evidence>
<keyword evidence="6" id="KW-0378">Hydrolase</keyword>
<comment type="catalytic activity">
    <reaction evidence="9">
        <text>adenosine + H2O + H(+) = inosine + NH4(+)</text>
        <dbReference type="Rhea" id="RHEA:24408"/>
        <dbReference type="ChEBI" id="CHEBI:15377"/>
        <dbReference type="ChEBI" id="CHEBI:15378"/>
        <dbReference type="ChEBI" id="CHEBI:16335"/>
        <dbReference type="ChEBI" id="CHEBI:17596"/>
        <dbReference type="ChEBI" id="CHEBI:28938"/>
        <dbReference type="EC" id="3.5.4.4"/>
    </reaction>
    <physiologicalReaction direction="left-to-right" evidence="9">
        <dbReference type="Rhea" id="RHEA:24409"/>
    </physiologicalReaction>
</comment>